<comment type="caution">
    <text evidence="1">The sequence shown here is derived from an EMBL/GenBank/DDBJ whole genome shotgun (WGS) entry which is preliminary data.</text>
</comment>
<dbReference type="AlphaFoldDB" id="A0AAD9LZK1"/>
<sequence length="325" mass="35976">MVSPNLTGGINSYDYSDDIPRNLLGSPCMKATASGDAFVHGELEELPQQPLPLFSKEDAPFTDSGYASGINVDHLPEMELGGANTPGFGKIDMDARTVYSGTNTVAIGQAQCYIAELSSTIHRRIIGNIDVDNWKLLSERLSGRIKDFAIIKLGLEPSIQVTETSCTSEIAKQVDSLVLSVNAPIEDVDESNMAKRDHMPLRDKMAMWISQAMETKTAVNPRELFEGVADVDETIDAPELSRYNKTVAESNSFEWLIESLRRELILTRDTDESGGCNHREILRRKIIRNLPTGEISKSRPPTTHHAALIAWMATPSKRQFRQMGI</sequence>
<dbReference type="EMBL" id="MU842908">
    <property type="protein sequence ID" value="KAK2026742.1"/>
    <property type="molecule type" value="Genomic_DNA"/>
</dbReference>
<evidence type="ECO:0000313" key="2">
    <source>
        <dbReference type="Proteomes" id="UP001232148"/>
    </source>
</evidence>
<gene>
    <name evidence="1" type="ORF">LX32DRAFT_695370</name>
</gene>
<reference evidence="1" key="1">
    <citation type="submission" date="2021-06" db="EMBL/GenBank/DDBJ databases">
        <title>Comparative genomics, transcriptomics and evolutionary studies reveal genomic signatures of adaptation to plant cell wall in hemibiotrophic fungi.</title>
        <authorList>
            <consortium name="DOE Joint Genome Institute"/>
            <person name="Baroncelli R."/>
            <person name="Diaz J.F."/>
            <person name="Benocci T."/>
            <person name="Peng M."/>
            <person name="Battaglia E."/>
            <person name="Haridas S."/>
            <person name="Andreopoulos W."/>
            <person name="Labutti K."/>
            <person name="Pangilinan J."/>
            <person name="Floch G.L."/>
            <person name="Makela M.R."/>
            <person name="Henrissat B."/>
            <person name="Grigoriev I.V."/>
            <person name="Crouch J.A."/>
            <person name="De Vries R.P."/>
            <person name="Sukno S.A."/>
            <person name="Thon M.R."/>
        </authorList>
    </citation>
    <scope>NUCLEOTIDE SEQUENCE</scope>
    <source>
        <strain evidence="1">MAFF235873</strain>
    </source>
</reference>
<accession>A0AAD9LZK1</accession>
<name>A0AAD9LZK1_9PEZI</name>
<evidence type="ECO:0000313" key="1">
    <source>
        <dbReference type="EMBL" id="KAK2026742.1"/>
    </source>
</evidence>
<keyword evidence="2" id="KW-1185">Reference proteome</keyword>
<dbReference type="Proteomes" id="UP001232148">
    <property type="component" value="Unassembled WGS sequence"/>
</dbReference>
<organism evidence="1 2">
    <name type="scientific">Colletotrichum zoysiae</name>
    <dbReference type="NCBI Taxonomy" id="1216348"/>
    <lineage>
        <taxon>Eukaryota</taxon>
        <taxon>Fungi</taxon>
        <taxon>Dikarya</taxon>
        <taxon>Ascomycota</taxon>
        <taxon>Pezizomycotina</taxon>
        <taxon>Sordariomycetes</taxon>
        <taxon>Hypocreomycetidae</taxon>
        <taxon>Glomerellales</taxon>
        <taxon>Glomerellaceae</taxon>
        <taxon>Colletotrichum</taxon>
        <taxon>Colletotrichum graminicola species complex</taxon>
    </lineage>
</organism>
<proteinExistence type="predicted"/>
<protein>
    <submittedName>
        <fullName evidence="1">Uncharacterized protein</fullName>
    </submittedName>
</protein>